<name>A0A4Q4TKY3_9PEZI</name>
<keyword evidence="1" id="KW-0732">Signal</keyword>
<dbReference type="EMBL" id="QJNU01000082">
    <property type="protein sequence ID" value="RYP07771.1"/>
    <property type="molecule type" value="Genomic_DNA"/>
</dbReference>
<evidence type="ECO:0008006" key="4">
    <source>
        <dbReference type="Google" id="ProtNLM"/>
    </source>
</evidence>
<evidence type="ECO:0000313" key="2">
    <source>
        <dbReference type="EMBL" id="RYP07771.1"/>
    </source>
</evidence>
<reference evidence="2 3" key="1">
    <citation type="submission" date="2018-06" db="EMBL/GenBank/DDBJ databases">
        <title>Complete Genomes of Monosporascus.</title>
        <authorList>
            <person name="Robinson A.J."/>
            <person name="Natvig D.O."/>
        </authorList>
    </citation>
    <scope>NUCLEOTIDE SEQUENCE [LARGE SCALE GENOMIC DNA]</scope>
    <source>
        <strain evidence="2 3">CBS 110550</strain>
    </source>
</reference>
<proteinExistence type="predicted"/>
<accession>A0A4Q4TKY3</accession>
<evidence type="ECO:0000256" key="1">
    <source>
        <dbReference type="SAM" id="SignalP"/>
    </source>
</evidence>
<feature type="chain" id="PRO_5020684905" description="SCP domain-containing protein" evidence="1">
    <location>
        <begin position="21"/>
        <end position="179"/>
    </location>
</feature>
<comment type="caution">
    <text evidence="2">The sequence shown here is derived from an EMBL/GenBank/DDBJ whole genome shotgun (WGS) entry which is preliminary data.</text>
</comment>
<dbReference type="Proteomes" id="UP000293360">
    <property type="component" value="Unassembled WGS sequence"/>
</dbReference>
<keyword evidence="3" id="KW-1185">Reference proteome</keyword>
<organism evidence="2 3">
    <name type="scientific">Monosporascus ibericus</name>
    <dbReference type="NCBI Taxonomy" id="155417"/>
    <lineage>
        <taxon>Eukaryota</taxon>
        <taxon>Fungi</taxon>
        <taxon>Dikarya</taxon>
        <taxon>Ascomycota</taxon>
        <taxon>Pezizomycotina</taxon>
        <taxon>Sordariomycetes</taxon>
        <taxon>Xylariomycetidae</taxon>
        <taxon>Xylariales</taxon>
        <taxon>Xylariales incertae sedis</taxon>
        <taxon>Monosporascus</taxon>
    </lineage>
</organism>
<dbReference type="AlphaFoldDB" id="A0A4Q4TKY3"/>
<evidence type="ECO:0000313" key="3">
    <source>
        <dbReference type="Proteomes" id="UP000293360"/>
    </source>
</evidence>
<sequence length="179" mass="19879">MLLSASLITGLVLAARVVGAAKLDPARNAPVEDPEVNELGGKVDDWWMDHAQTGCTYRRLNESGLEEAKHMAAAWGDSGKKVPFASWHVWSAGNVSIWICNCRKAMLRRAAQPVVLEELDSVLQLLRIICGGPQPTSGWVWVRSWKKAFAVDHAALWEGVYAYDRCPKNCVRPWGRPQD</sequence>
<protein>
    <recommendedName>
        <fullName evidence="4">SCP domain-containing protein</fullName>
    </recommendedName>
</protein>
<dbReference type="OrthoDB" id="4639031at2759"/>
<feature type="signal peptide" evidence="1">
    <location>
        <begin position="1"/>
        <end position="20"/>
    </location>
</feature>
<gene>
    <name evidence="2" type="ORF">DL764_002318</name>
</gene>